<reference evidence="1 2" key="1">
    <citation type="submission" date="2016-07" db="EMBL/GenBank/DDBJ databases">
        <title>Pervasive Adenine N6-methylation of Active Genes in Fungi.</title>
        <authorList>
            <consortium name="DOE Joint Genome Institute"/>
            <person name="Mondo S.J."/>
            <person name="Dannebaum R.O."/>
            <person name="Kuo R.C."/>
            <person name="Labutti K."/>
            <person name="Haridas S."/>
            <person name="Kuo A."/>
            <person name="Salamov A."/>
            <person name="Ahrendt S.R."/>
            <person name="Lipzen A."/>
            <person name="Sullivan W."/>
            <person name="Andreopoulos W.B."/>
            <person name="Clum A."/>
            <person name="Lindquist E."/>
            <person name="Daum C."/>
            <person name="Ramamoorthy G.K."/>
            <person name="Gryganskyi A."/>
            <person name="Culley D."/>
            <person name="Magnuson J.K."/>
            <person name="James T.Y."/>
            <person name="O'Malley M.A."/>
            <person name="Stajich J.E."/>
            <person name="Spatafora J.W."/>
            <person name="Visel A."/>
            <person name="Grigoriev I.V."/>
        </authorList>
    </citation>
    <scope>NUCLEOTIDE SEQUENCE [LARGE SCALE GENOMIC DNA]</scope>
    <source>
        <strain evidence="1 2">12-1054</strain>
    </source>
</reference>
<proteinExistence type="predicted"/>
<dbReference type="RefSeq" id="XP_040726682.1">
    <property type="nucleotide sequence ID" value="XM_040870425.1"/>
</dbReference>
<comment type="caution">
    <text evidence="1">The sequence shown here is derived from an EMBL/GenBank/DDBJ whole genome shotgun (WGS) entry which is preliminary data.</text>
</comment>
<sequence length="139" mass="15151">MLTCNSLAGLIGTACSHYFAACSDAVLLIANIVLDNQSDVVCTVDNDTIHHVTNHIASFGQLTRDIGPDNLILGDDSKPDPLDSGPIALRVPKGQHSDLKDFIYVPIFTQDIQTAPFQRVDIFLNERRGLASQRDSLCE</sequence>
<evidence type="ECO:0000313" key="1">
    <source>
        <dbReference type="EMBL" id="ORY84899.1"/>
    </source>
</evidence>
<accession>A0A1Y2FLU0</accession>
<dbReference type="Proteomes" id="UP000193685">
    <property type="component" value="Unassembled WGS sequence"/>
</dbReference>
<gene>
    <name evidence="1" type="ORF">BCR37DRAFT_386256</name>
</gene>
<organism evidence="1 2">
    <name type="scientific">Protomyces lactucae-debilis</name>
    <dbReference type="NCBI Taxonomy" id="2754530"/>
    <lineage>
        <taxon>Eukaryota</taxon>
        <taxon>Fungi</taxon>
        <taxon>Dikarya</taxon>
        <taxon>Ascomycota</taxon>
        <taxon>Taphrinomycotina</taxon>
        <taxon>Taphrinomycetes</taxon>
        <taxon>Taphrinales</taxon>
        <taxon>Protomycetaceae</taxon>
        <taxon>Protomyces</taxon>
    </lineage>
</organism>
<protein>
    <submittedName>
        <fullName evidence="1">Uncharacterized protein</fullName>
    </submittedName>
</protein>
<dbReference type="AlphaFoldDB" id="A0A1Y2FLU0"/>
<name>A0A1Y2FLU0_PROLT</name>
<dbReference type="EMBL" id="MCFI01000005">
    <property type="protein sequence ID" value="ORY84899.1"/>
    <property type="molecule type" value="Genomic_DNA"/>
</dbReference>
<evidence type="ECO:0000313" key="2">
    <source>
        <dbReference type="Proteomes" id="UP000193685"/>
    </source>
</evidence>
<keyword evidence="2" id="KW-1185">Reference proteome</keyword>
<dbReference type="GeneID" id="63787024"/>